<comment type="catalytic activity">
    <reaction evidence="1">
        <text>[protein]-peptidylproline (omega=180) = [protein]-peptidylproline (omega=0)</text>
        <dbReference type="Rhea" id="RHEA:16237"/>
        <dbReference type="Rhea" id="RHEA-COMP:10747"/>
        <dbReference type="Rhea" id="RHEA-COMP:10748"/>
        <dbReference type="ChEBI" id="CHEBI:83833"/>
        <dbReference type="ChEBI" id="CHEBI:83834"/>
        <dbReference type="EC" id="5.2.1.8"/>
    </reaction>
</comment>
<evidence type="ECO:0000259" key="7">
    <source>
        <dbReference type="PROSITE" id="PS50198"/>
    </source>
</evidence>
<keyword evidence="4 6" id="KW-0697">Rotamase</keyword>
<name>A0A6A7K6G2_9FIRM</name>
<gene>
    <name evidence="8" type="ORF">GC105_04110</name>
</gene>
<dbReference type="PROSITE" id="PS50198">
    <property type="entry name" value="PPIC_PPIASE_2"/>
    <property type="match status" value="1"/>
</dbReference>
<dbReference type="PANTHER" id="PTHR47245:SF1">
    <property type="entry name" value="FOLDASE PROTEIN PRSA"/>
    <property type="match status" value="1"/>
</dbReference>
<evidence type="ECO:0000313" key="8">
    <source>
        <dbReference type="EMBL" id="MPW24972.1"/>
    </source>
</evidence>
<dbReference type="InterPro" id="IPR000297">
    <property type="entry name" value="PPIase_PpiC"/>
</dbReference>
<evidence type="ECO:0000256" key="2">
    <source>
        <dbReference type="ARBA" id="ARBA00013194"/>
    </source>
</evidence>
<dbReference type="SUPFAM" id="SSF54534">
    <property type="entry name" value="FKBP-like"/>
    <property type="match status" value="1"/>
</dbReference>
<proteinExistence type="predicted"/>
<dbReference type="InterPro" id="IPR027304">
    <property type="entry name" value="Trigger_fact/SurA_dom_sf"/>
</dbReference>
<dbReference type="Pfam" id="PF00639">
    <property type="entry name" value="Rotamase"/>
    <property type="match status" value="1"/>
</dbReference>
<accession>A0A6A7K6G2</accession>
<evidence type="ECO:0000256" key="3">
    <source>
        <dbReference type="ARBA" id="ARBA00022729"/>
    </source>
</evidence>
<evidence type="ECO:0000313" key="9">
    <source>
        <dbReference type="Proteomes" id="UP000440004"/>
    </source>
</evidence>
<protein>
    <recommendedName>
        <fullName evidence="2">peptidylprolyl isomerase</fullName>
        <ecNumber evidence="2">5.2.1.8</ecNumber>
    </recommendedName>
</protein>
<sequence>MMRKIISILIIIALVIGMSGCNLIKVDPERDMQQIIFKTKEGEVSKKEFVNYFTYYEMVYKLNNYEMPVDEDLEALKEDILNSMVEVNILKLETINKKYEVDTSDVEEEFDATIAALIEGFGDEAKYTAFIEERNLTREEFEGFLKKYHEDVKYVNVFIEEYSKELQESGVEANQTVVTVDEEELVKDEFYYRLSQMEFFYFANYGTGMPTDEESVKTIYSQIQDEMATAYLIRQDANKQKINIANEDIEKSKEDIKSQYVELVGEEQLSTYLDNYYLTDKRFDEIIGIDAQTRLYEDAIKENLEKDTTITEKEIQESYDANKASYNTSTVSAKHILTESEEFANEISKEITDAKSFEAAFEKYKDHEEVKEASDLGEFNYGDMVSDFADAALGLEKGEVSKPVQSEFGYHIIYVYEKENIDIPTLEEKEEEIKNTLMNQKVGTKLTEYKSDLISKGKIEKAEIKDPFGIFVEELKEDYNVKTYPKRLK</sequence>
<dbReference type="EMBL" id="WHNX01000005">
    <property type="protein sequence ID" value="MPW24972.1"/>
    <property type="molecule type" value="Genomic_DNA"/>
</dbReference>
<keyword evidence="3" id="KW-0732">Signal</keyword>
<evidence type="ECO:0000256" key="1">
    <source>
        <dbReference type="ARBA" id="ARBA00000971"/>
    </source>
</evidence>
<dbReference type="AlphaFoldDB" id="A0A6A7K6G2"/>
<evidence type="ECO:0000256" key="5">
    <source>
        <dbReference type="ARBA" id="ARBA00023235"/>
    </source>
</evidence>
<dbReference type="PANTHER" id="PTHR47245">
    <property type="entry name" value="PEPTIDYLPROLYL ISOMERASE"/>
    <property type="match status" value="1"/>
</dbReference>
<organism evidence="8 9">
    <name type="scientific">Alkalibaculum sporogenes</name>
    <dbReference type="NCBI Taxonomy" id="2655001"/>
    <lineage>
        <taxon>Bacteria</taxon>
        <taxon>Bacillati</taxon>
        <taxon>Bacillota</taxon>
        <taxon>Clostridia</taxon>
        <taxon>Eubacteriales</taxon>
        <taxon>Eubacteriaceae</taxon>
        <taxon>Alkalibaculum</taxon>
    </lineage>
</organism>
<dbReference type="Gene3D" id="3.10.50.40">
    <property type="match status" value="1"/>
</dbReference>
<dbReference type="SUPFAM" id="SSF109998">
    <property type="entry name" value="Triger factor/SurA peptide-binding domain-like"/>
    <property type="match status" value="2"/>
</dbReference>
<dbReference type="InterPro" id="IPR046357">
    <property type="entry name" value="PPIase_dom_sf"/>
</dbReference>
<evidence type="ECO:0000256" key="4">
    <source>
        <dbReference type="ARBA" id="ARBA00023110"/>
    </source>
</evidence>
<dbReference type="InterPro" id="IPR050245">
    <property type="entry name" value="PrsA_foldase"/>
</dbReference>
<reference evidence="8 9" key="1">
    <citation type="submission" date="2019-10" db="EMBL/GenBank/DDBJ databases">
        <title>Alkalibaculum tamaniensis sp.nov., a new alkaliphilic acetogen, isolated on methoxylated aromatics from a mud volcano.</title>
        <authorList>
            <person name="Khomyakova M.A."/>
            <person name="Merkel A.Y."/>
            <person name="Bonch-Osmolovskaya E.A."/>
            <person name="Slobodkin A.I."/>
        </authorList>
    </citation>
    <scope>NUCLEOTIDE SEQUENCE [LARGE SCALE GENOMIC DNA]</scope>
    <source>
        <strain evidence="8 9">M08DMB</strain>
    </source>
</reference>
<dbReference type="Proteomes" id="UP000440004">
    <property type="component" value="Unassembled WGS sequence"/>
</dbReference>
<keyword evidence="9" id="KW-1185">Reference proteome</keyword>
<dbReference type="PROSITE" id="PS51257">
    <property type="entry name" value="PROKAR_LIPOPROTEIN"/>
    <property type="match status" value="1"/>
</dbReference>
<evidence type="ECO:0000256" key="6">
    <source>
        <dbReference type="PROSITE-ProRule" id="PRU00278"/>
    </source>
</evidence>
<dbReference type="EC" id="5.2.1.8" evidence="2"/>
<comment type="caution">
    <text evidence="8">The sequence shown here is derived from an EMBL/GenBank/DDBJ whole genome shotgun (WGS) entry which is preliminary data.</text>
</comment>
<dbReference type="GO" id="GO:0003755">
    <property type="term" value="F:peptidyl-prolyl cis-trans isomerase activity"/>
    <property type="evidence" value="ECO:0007669"/>
    <property type="project" value="UniProtKB-KW"/>
</dbReference>
<feature type="domain" description="PpiC" evidence="7">
    <location>
        <begin position="328"/>
        <end position="417"/>
    </location>
</feature>
<keyword evidence="5 6" id="KW-0413">Isomerase</keyword>